<dbReference type="InterPro" id="IPR028994">
    <property type="entry name" value="Integrin_alpha_N"/>
</dbReference>
<dbReference type="InterPro" id="IPR013517">
    <property type="entry name" value="FG-GAP"/>
</dbReference>
<dbReference type="InterPro" id="IPR011519">
    <property type="entry name" value="UnbV_ASPIC"/>
</dbReference>
<keyword evidence="3" id="KW-0325">Glycoprotein</keyword>
<dbReference type="SMART" id="SM00191">
    <property type="entry name" value="Int_alpha"/>
    <property type="match status" value="3"/>
</dbReference>
<sequence length="1115" mass="125022">MIKRTITKLLLFILLGIPIWFACSQETNAIPPRFTLMESQHTGVLFSNNVEDTKEHNILRYANFYGGAGVGIGDFNNDGLQDLYFAGNQVSDKLYLNRGNLKFEDVTQTSGILDDGGWSTGVTIADINNDGYQDIYVSRELYDDNPKWRTNLLYLNKGDGTFIESAQKLGIANNQRTRHSTFLDYDKDGLLDLFLLTQPPNPGSLSSFKGTELLQPEYSLKLYKNLDGSFQDITQSTGLDLVGFPNGVSASDVNNDGWTDLYIANDFYAPDFLFINNQDGTFTNTIDTAFNHISYFSMGVDIADINNDSLLDIFVLDMVPEDNFRLKSNMSGMDRNSFWKVLEDGGHYQYMYNTLQLNNGNATFSDVAQLTGMAATDWSWSNLVADFDNDGLKDVYVTNGLLKDIRNTDGDKKVAEYINKTRLNWIQKNPDGGNLKSVFDIINLEEALAPIPSQPLRNYAFKNQGNLKFQKTMEEWGLNEVSFSNGAAYADLDNDGDLDIVVNNINEEAFVYRNNSEKISNANYIRLELKEKNNKPVFGARVTLHLEGEVQVIETTNVRGIYSTSEPFVHFGLGAAKKTDSIEIVWPNNTKSVERNLAANKTYQIHMDEGLSFARTIQKRNTVFDETTNTFALKHRHVENEFDDYEQQVLLPHKLSQFGPALAIADVNNDGLEDIYIGGATGLSGAIYLQNKNGGYDLSNQQLLQSEAPYEDVDALFTDINNDGHKDLFVVSGGNEYPVNDPHYLDRLYLNDGNGNFSKAAIINAYRISGSKVIAEDYDNDGDIDIFVGGRHLPHQYPKPTASTILQNNDGQLVNVTDSIAPDLLNIGMVTDGIWSDYDLDGDTDLILAGEWMPITIFNNQDGRLTKTENPDLADTSGWWFSIAKGDFDNDGDEDFISGNLGLNYKYKTTAEKPFDVYYNDFDGNEKYDIVLGYYNDDKHFPLRGFSCSSEQVPALKNKIQKYDKFASLELESVYGSKNLENALHYKAKTFESSYIENLGEGRFKISPLPRMAQFSNINDMLVDDFNNDGHLDVLSIGNLFVSEVETPRNDAGTGLLLLGNGKGNFTPKNNLESGFFAKGDAKKIKMHTHQKQKKILVANNNDVLQFFSVREKTN</sequence>
<evidence type="ECO:0000313" key="6">
    <source>
        <dbReference type="Proteomes" id="UP000321456"/>
    </source>
</evidence>
<dbReference type="EMBL" id="VRUR01000001">
    <property type="protein sequence ID" value="TXN37271.1"/>
    <property type="molecule type" value="Genomic_DNA"/>
</dbReference>
<evidence type="ECO:0000259" key="4">
    <source>
        <dbReference type="Pfam" id="PF07593"/>
    </source>
</evidence>
<evidence type="ECO:0000256" key="1">
    <source>
        <dbReference type="ARBA" id="ARBA00022729"/>
    </source>
</evidence>
<dbReference type="AlphaFoldDB" id="A0A5C8V696"/>
<dbReference type="RefSeq" id="WP_147741101.1">
    <property type="nucleotide sequence ID" value="NZ_VRUR01000001.1"/>
</dbReference>
<keyword evidence="2" id="KW-0677">Repeat</keyword>
<dbReference type="PANTHER" id="PTHR16026">
    <property type="entry name" value="CARTILAGE ACIDIC PROTEIN 1"/>
    <property type="match status" value="1"/>
</dbReference>
<proteinExistence type="predicted"/>
<dbReference type="InterPro" id="IPR013519">
    <property type="entry name" value="Int_alpha_beta-p"/>
</dbReference>
<keyword evidence="1" id="KW-0732">Signal</keyword>
<evidence type="ECO:0000256" key="2">
    <source>
        <dbReference type="ARBA" id="ARBA00022737"/>
    </source>
</evidence>
<feature type="domain" description="ASPIC/UnbV" evidence="4">
    <location>
        <begin position="538"/>
        <end position="603"/>
    </location>
</feature>
<keyword evidence="6" id="KW-1185">Reference proteome</keyword>
<dbReference type="Proteomes" id="UP000321456">
    <property type="component" value="Unassembled WGS sequence"/>
</dbReference>
<protein>
    <submittedName>
        <fullName evidence="5">VCBS repeat-containing protein</fullName>
    </submittedName>
</protein>
<dbReference type="InterPro" id="IPR027039">
    <property type="entry name" value="Crtac1"/>
</dbReference>
<dbReference type="SUPFAM" id="SSF69318">
    <property type="entry name" value="Integrin alpha N-terminal domain"/>
    <property type="match status" value="3"/>
</dbReference>
<dbReference type="Pfam" id="PF07593">
    <property type="entry name" value="UnbV_ASPIC"/>
    <property type="match status" value="1"/>
</dbReference>
<dbReference type="Gene3D" id="2.130.10.130">
    <property type="entry name" value="Integrin alpha, N-terminal"/>
    <property type="match status" value="4"/>
</dbReference>
<evidence type="ECO:0000256" key="3">
    <source>
        <dbReference type="ARBA" id="ARBA00023180"/>
    </source>
</evidence>
<dbReference type="PROSITE" id="PS51257">
    <property type="entry name" value="PROKAR_LIPOPROTEIN"/>
    <property type="match status" value="1"/>
</dbReference>
<comment type="caution">
    <text evidence="5">The sequence shown here is derived from an EMBL/GenBank/DDBJ whole genome shotgun (WGS) entry which is preliminary data.</text>
</comment>
<gene>
    <name evidence="5" type="ORF">FVB32_03010</name>
</gene>
<accession>A0A5C8V696</accession>
<name>A0A5C8V696_9FLAO</name>
<dbReference type="PANTHER" id="PTHR16026:SF0">
    <property type="entry name" value="CARTILAGE ACIDIC PROTEIN 1"/>
    <property type="match status" value="1"/>
</dbReference>
<dbReference type="Pfam" id="PF13517">
    <property type="entry name" value="FG-GAP_3"/>
    <property type="match status" value="5"/>
</dbReference>
<reference evidence="5 6" key="1">
    <citation type="submission" date="2019-08" db="EMBL/GenBank/DDBJ databases">
        <title>Professor.</title>
        <authorList>
            <person name="Park J.S."/>
        </authorList>
    </citation>
    <scope>NUCLEOTIDE SEQUENCE [LARGE SCALE GENOMIC DNA]</scope>
    <source>
        <strain evidence="5 6">176CP5-101</strain>
    </source>
</reference>
<evidence type="ECO:0000313" key="5">
    <source>
        <dbReference type="EMBL" id="TXN37271.1"/>
    </source>
</evidence>
<organism evidence="5 6">
    <name type="scientific">Flagellimonas hymeniacidonis</name>
    <dbReference type="NCBI Taxonomy" id="2603628"/>
    <lineage>
        <taxon>Bacteria</taxon>
        <taxon>Pseudomonadati</taxon>
        <taxon>Bacteroidota</taxon>
        <taxon>Flavobacteriia</taxon>
        <taxon>Flavobacteriales</taxon>
        <taxon>Flavobacteriaceae</taxon>
        <taxon>Flagellimonas</taxon>
    </lineage>
</organism>